<dbReference type="EMBL" id="BJNT01000029">
    <property type="protein sequence ID" value="GEC87531.1"/>
    <property type="molecule type" value="Genomic_DNA"/>
</dbReference>
<accession>A0A4Y4C3C5</accession>
<proteinExistence type="predicted"/>
<evidence type="ECO:0000313" key="2">
    <source>
        <dbReference type="EMBL" id="GEC87531.1"/>
    </source>
</evidence>
<evidence type="ECO:0000313" key="3">
    <source>
        <dbReference type="Proteomes" id="UP000319986"/>
    </source>
</evidence>
<name>A0A4Y4C3C5_9CORY</name>
<dbReference type="RefSeq" id="WP_170209805.1">
    <property type="nucleotide sequence ID" value="NZ_BJNT01000029.1"/>
</dbReference>
<gene>
    <name evidence="2" type="ORF">CVA01_28450</name>
</gene>
<dbReference type="AlphaFoldDB" id="A0A4Y4C3C5"/>
<reference evidence="2 3" key="1">
    <citation type="submission" date="2019-06" db="EMBL/GenBank/DDBJ databases">
        <title>Whole genome shotgun sequence of Corynebacterium variabile NBRC 15286.</title>
        <authorList>
            <person name="Hosoyama A."/>
            <person name="Uohara A."/>
            <person name="Ohji S."/>
            <person name="Ichikawa N."/>
        </authorList>
    </citation>
    <scope>NUCLEOTIDE SEQUENCE [LARGE SCALE GENOMIC DNA]</scope>
    <source>
        <strain evidence="2 3">NBRC 15286</strain>
    </source>
</reference>
<feature type="region of interest" description="Disordered" evidence="1">
    <location>
        <begin position="1"/>
        <end position="53"/>
    </location>
</feature>
<feature type="compositionally biased region" description="Acidic residues" evidence="1">
    <location>
        <begin position="27"/>
        <end position="37"/>
    </location>
</feature>
<sequence>MTNHHHRPREPPVTAPGTARTNLTDHDDQENDSDFDDTPGPPSAWHARPIREL</sequence>
<dbReference type="GeneID" id="82889100"/>
<comment type="caution">
    <text evidence="2">The sequence shown here is derived from an EMBL/GenBank/DDBJ whole genome shotgun (WGS) entry which is preliminary data.</text>
</comment>
<organism evidence="2 3">
    <name type="scientific">Corynebacterium variabile</name>
    <dbReference type="NCBI Taxonomy" id="1727"/>
    <lineage>
        <taxon>Bacteria</taxon>
        <taxon>Bacillati</taxon>
        <taxon>Actinomycetota</taxon>
        <taxon>Actinomycetes</taxon>
        <taxon>Mycobacteriales</taxon>
        <taxon>Corynebacteriaceae</taxon>
        <taxon>Corynebacterium</taxon>
    </lineage>
</organism>
<evidence type="ECO:0000256" key="1">
    <source>
        <dbReference type="SAM" id="MobiDB-lite"/>
    </source>
</evidence>
<protein>
    <submittedName>
        <fullName evidence="2">Uncharacterized protein</fullName>
    </submittedName>
</protein>
<dbReference type="Proteomes" id="UP000319986">
    <property type="component" value="Unassembled WGS sequence"/>
</dbReference>